<keyword evidence="8" id="KW-1185">Reference proteome</keyword>
<evidence type="ECO:0008006" key="9">
    <source>
        <dbReference type="Google" id="ProtNLM"/>
    </source>
</evidence>
<dbReference type="GO" id="GO:0051082">
    <property type="term" value="F:unfolded protein binding"/>
    <property type="evidence" value="ECO:0007669"/>
    <property type="project" value="TreeGrafter"/>
</dbReference>
<protein>
    <recommendedName>
        <fullName evidence="9">LTXXQ domain protein</fullName>
    </recommendedName>
</protein>
<dbReference type="AlphaFoldDB" id="A0A9W6K5I1"/>
<evidence type="ECO:0000256" key="3">
    <source>
        <dbReference type="ARBA" id="ARBA00022729"/>
    </source>
</evidence>
<proteinExistence type="inferred from homology"/>
<reference evidence="7" key="2">
    <citation type="submission" date="2023-01" db="EMBL/GenBank/DDBJ databases">
        <authorList>
            <person name="Sun Q."/>
            <person name="Evtushenko L."/>
        </authorList>
    </citation>
    <scope>NUCLEOTIDE SEQUENCE</scope>
    <source>
        <strain evidence="7">VKM B-2935</strain>
    </source>
</reference>
<dbReference type="EMBL" id="BSFN01000003">
    <property type="protein sequence ID" value="GLK88641.1"/>
    <property type="molecule type" value="Genomic_DNA"/>
</dbReference>
<evidence type="ECO:0000256" key="4">
    <source>
        <dbReference type="ARBA" id="ARBA00022764"/>
    </source>
</evidence>
<evidence type="ECO:0000256" key="5">
    <source>
        <dbReference type="SAM" id="MobiDB-lite"/>
    </source>
</evidence>
<name>A0A9W6K5I1_9PSED</name>
<evidence type="ECO:0000256" key="6">
    <source>
        <dbReference type="SAM" id="SignalP"/>
    </source>
</evidence>
<sequence length="148" mass="16805">MRKTLIAALFAAALPTIAMAMPSAGEDGPRPPFAHDGGPRGEHHRGPDIFRDLDLNKEQRQAIGKIMGEQKHSRDELTRRYLDKLSDADKKAMQDEIKAKRDATDGKIRALLSPEQQKAFDEKKKQMEARRAEWQEFKAWKAKQAKAQ</sequence>
<feature type="chain" id="PRO_5040808979" description="LTXXQ domain protein" evidence="6">
    <location>
        <begin position="21"/>
        <end position="148"/>
    </location>
</feature>
<evidence type="ECO:0000313" key="8">
    <source>
        <dbReference type="Proteomes" id="UP001143328"/>
    </source>
</evidence>
<gene>
    <name evidence="7" type="ORF">GCM10017655_17030</name>
</gene>
<dbReference type="PANTHER" id="PTHR38102">
    <property type="entry name" value="PERIPLASMIC CHAPERONE SPY"/>
    <property type="match status" value="1"/>
</dbReference>
<feature type="compositionally biased region" description="Basic and acidic residues" evidence="5">
    <location>
        <begin position="37"/>
        <end position="52"/>
    </location>
</feature>
<accession>A0A9W6K5I1</accession>
<dbReference type="Gene3D" id="1.20.120.1490">
    <property type="match status" value="1"/>
</dbReference>
<comment type="similarity">
    <text evidence="2">Belongs to the CpxP/Spy family.</text>
</comment>
<dbReference type="RefSeq" id="WP_271194838.1">
    <property type="nucleotide sequence ID" value="NZ_BSFN01000003.1"/>
</dbReference>
<keyword evidence="4" id="KW-0574">Periplasm</keyword>
<dbReference type="Proteomes" id="UP001143328">
    <property type="component" value="Unassembled WGS sequence"/>
</dbReference>
<comment type="caution">
    <text evidence="7">The sequence shown here is derived from an EMBL/GenBank/DDBJ whole genome shotgun (WGS) entry which is preliminary data.</text>
</comment>
<dbReference type="GO" id="GO:0030288">
    <property type="term" value="C:outer membrane-bounded periplasmic space"/>
    <property type="evidence" value="ECO:0007669"/>
    <property type="project" value="TreeGrafter"/>
</dbReference>
<dbReference type="InterPro" id="IPR012899">
    <property type="entry name" value="LTXXQ"/>
</dbReference>
<dbReference type="PANTHER" id="PTHR38102:SF1">
    <property type="entry name" value="PERIPLASMIC CHAPERONE SPY"/>
    <property type="match status" value="1"/>
</dbReference>
<keyword evidence="3 6" id="KW-0732">Signal</keyword>
<dbReference type="InterPro" id="IPR052211">
    <property type="entry name" value="Cpx_auxiliary_protein"/>
</dbReference>
<feature type="region of interest" description="Disordered" evidence="5">
    <location>
        <begin position="22"/>
        <end position="52"/>
    </location>
</feature>
<evidence type="ECO:0000256" key="1">
    <source>
        <dbReference type="ARBA" id="ARBA00004418"/>
    </source>
</evidence>
<organism evidence="7 8">
    <name type="scientific">Pseudomonas turukhanskensis</name>
    <dbReference type="NCBI Taxonomy" id="1806536"/>
    <lineage>
        <taxon>Bacteria</taxon>
        <taxon>Pseudomonadati</taxon>
        <taxon>Pseudomonadota</taxon>
        <taxon>Gammaproteobacteria</taxon>
        <taxon>Pseudomonadales</taxon>
        <taxon>Pseudomonadaceae</taxon>
        <taxon>Pseudomonas</taxon>
    </lineage>
</organism>
<feature type="signal peptide" evidence="6">
    <location>
        <begin position="1"/>
        <end position="20"/>
    </location>
</feature>
<reference evidence="7" key="1">
    <citation type="journal article" date="2014" name="Int. J. Syst. Evol. Microbiol.">
        <title>Complete genome sequence of Corynebacterium casei LMG S-19264T (=DSM 44701T), isolated from a smear-ripened cheese.</title>
        <authorList>
            <consortium name="US DOE Joint Genome Institute (JGI-PGF)"/>
            <person name="Walter F."/>
            <person name="Albersmeier A."/>
            <person name="Kalinowski J."/>
            <person name="Ruckert C."/>
        </authorList>
    </citation>
    <scope>NUCLEOTIDE SEQUENCE</scope>
    <source>
        <strain evidence="7">VKM B-2935</strain>
    </source>
</reference>
<evidence type="ECO:0000256" key="2">
    <source>
        <dbReference type="ARBA" id="ARBA00008441"/>
    </source>
</evidence>
<evidence type="ECO:0000313" key="7">
    <source>
        <dbReference type="EMBL" id="GLK88641.1"/>
    </source>
</evidence>
<comment type="subcellular location">
    <subcellularLocation>
        <location evidence="1">Periplasm</location>
    </subcellularLocation>
</comment>
<dbReference type="Pfam" id="PF07813">
    <property type="entry name" value="LTXXQ"/>
    <property type="match status" value="1"/>
</dbReference>